<proteinExistence type="inferred from homology"/>
<dbReference type="GO" id="GO:0008237">
    <property type="term" value="F:metallopeptidase activity"/>
    <property type="evidence" value="ECO:0007669"/>
    <property type="project" value="InterPro"/>
</dbReference>
<dbReference type="Pfam" id="PF19289">
    <property type="entry name" value="PmbA_TldD_3rd"/>
    <property type="match status" value="1"/>
</dbReference>
<feature type="domain" description="Metalloprotease TldD/E N-terminal" evidence="2">
    <location>
        <begin position="19"/>
        <end position="71"/>
    </location>
</feature>
<name>A0A660SKB9_UNCW3</name>
<dbReference type="Gene3D" id="3.30.2290.10">
    <property type="entry name" value="PmbA/TldD superfamily"/>
    <property type="match status" value="1"/>
</dbReference>
<comment type="similarity">
    <text evidence="1">Belongs to the peptidase U62 family.</text>
</comment>
<dbReference type="InterPro" id="IPR002510">
    <property type="entry name" value="Metalloprtase-TldD/E_N"/>
</dbReference>
<dbReference type="AlphaFoldDB" id="A0A660SKB9"/>
<dbReference type="InterPro" id="IPR045569">
    <property type="entry name" value="Metalloprtase-TldD/E_C"/>
</dbReference>
<dbReference type="Proteomes" id="UP000268469">
    <property type="component" value="Unassembled WGS sequence"/>
</dbReference>
<evidence type="ECO:0000259" key="2">
    <source>
        <dbReference type="Pfam" id="PF01523"/>
    </source>
</evidence>
<accession>A0A660SKB9</accession>
<protein>
    <recommendedName>
        <fullName evidence="6">TldD/PmbA family protein</fullName>
    </recommendedName>
</protein>
<dbReference type="InterPro" id="IPR035068">
    <property type="entry name" value="TldD/PmbA_N"/>
</dbReference>
<dbReference type="InterPro" id="IPR047657">
    <property type="entry name" value="PmbA"/>
</dbReference>
<sequence>MVVDRLTDAIQRAGFEQFEVFVEEIDEDSIRFRANRFHQSKRRLRCGYGVRVIRSRRIGFLSGTDPDLLIDALPTLRPTIETKISLPPGQSYRQVELHSDRVRGYTHQTLTGFGSEVIDRLIEIEPELKVDAKVVRQRKQITIRNSNGLSAQYDKLIAYLWVEGQLIHNNHIHYIYDFSNLSSGRPFNSDQILQYFQMVLKYLRREIKIRSGRYPTLILPLALSSLLSSLAPGVSGKALEKGYSPLIGKVGERVLSEKITIYDDGLMPHAFGSSPFDGEGVPKRRLTLFDRGRFLQFIFDLETGVRNNAQSTGNGQRRYTSLPSPGLNNLHILSGKGDLGKTLSNLKEAILVVGVVGGGHGNIYAGDFSVKLDLAFLIRNGEILGRITDVMMAGNIYEMLKGVVEIGNYTKDLGNERLPWILLEGLNFATAQTDPPPR</sequence>
<dbReference type="InterPro" id="IPR036059">
    <property type="entry name" value="TldD/PmbA_sf"/>
</dbReference>
<comment type="caution">
    <text evidence="4">The sequence shown here is derived from an EMBL/GenBank/DDBJ whole genome shotgun (WGS) entry which is preliminary data.</text>
</comment>
<evidence type="ECO:0000256" key="1">
    <source>
        <dbReference type="ARBA" id="ARBA00005836"/>
    </source>
</evidence>
<dbReference type="SUPFAM" id="SSF111283">
    <property type="entry name" value="Putative modulator of DNA gyrase, PmbA/TldD"/>
    <property type="match status" value="1"/>
</dbReference>
<gene>
    <name evidence="4" type="ORF">DRP53_04560</name>
</gene>
<dbReference type="PANTHER" id="PTHR43421:SF1">
    <property type="entry name" value="METALLOPROTEASE PMBA"/>
    <property type="match status" value="1"/>
</dbReference>
<dbReference type="GO" id="GO:0005829">
    <property type="term" value="C:cytosol"/>
    <property type="evidence" value="ECO:0007669"/>
    <property type="project" value="TreeGrafter"/>
</dbReference>
<dbReference type="GO" id="GO:0006508">
    <property type="term" value="P:proteolysis"/>
    <property type="evidence" value="ECO:0007669"/>
    <property type="project" value="InterPro"/>
</dbReference>
<dbReference type="EMBL" id="QNBE01000035">
    <property type="protein sequence ID" value="RKX70566.1"/>
    <property type="molecule type" value="Genomic_DNA"/>
</dbReference>
<feature type="domain" description="Metalloprotease TldD/E C-terminal" evidence="3">
    <location>
        <begin position="211"/>
        <end position="429"/>
    </location>
</feature>
<reference evidence="4 5" key="1">
    <citation type="submission" date="2018-06" db="EMBL/GenBank/DDBJ databases">
        <title>Extensive metabolic versatility and redundancy in microbially diverse, dynamic hydrothermal sediments.</title>
        <authorList>
            <person name="Dombrowski N."/>
            <person name="Teske A."/>
            <person name="Baker B.J."/>
        </authorList>
    </citation>
    <scope>NUCLEOTIDE SEQUENCE [LARGE SCALE GENOMIC DNA]</scope>
    <source>
        <strain evidence="4">B36_G15</strain>
    </source>
</reference>
<evidence type="ECO:0000259" key="3">
    <source>
        <dbReference type="Pfam" id="PF19289"/>
    </source>
</evidence>
<organism evidence="4 5">
    <name type="scientific">candidate division WOR-3 bacterium</name>
    <dbReference type="NCBI Taxonomy" id="2052148"/>
    <lineage>
        <taxon>Bacteria</taxon>
        <taxon>Bacteria division WOR-3</taxon>
    </lineage>
</organism>
<dbReference type="Pfam" id="PF01523">
    <property type="entry name" value="PmbA_TldD_1st"/>
    <property type="match status" value="1"/>
</dbReference>
<evidence type="ECO:0000313" key="5">
    <source>
        <dbReference type="Proteomes" id="UP000268469"/>
    </source>
</evidence>
<evidence type="ECO:0000313" key="4">
    <source>
        <dbReference type="EMBL" id="RKX70566.1"/>
    </source>
</evidence>
<evidence type="ECO:0008006" key="6">
    <source>
        <dbReference type="Google" id="ProtNLM"/>
    </source>
</evidence>
<dbReference type="PANTHER" id="PTHR43421">
    <property type="entry name" value="METALLOPROTEASE PMBA"/>
    <property type="match status" value="1"/>
</dbReference>